<keyword evidence="1" id="KW-0472">Membrane</keyword>
<evidence type="ECO:0000313" key="2">
    <source>
        <dbReference type="EMBL" id="KAK5993611.1"/>
    </source>
</evidence>
<name>A0ABR0SN51_9HYPO</name>
<keyword evidence="1" id="KW-0812">Transmembrane</keyword>
<accession>A0ABR0SN51</accession>
<gene>
    <name evidence="2" type="ORF">PT974_07045</name>
</gene>
<protein>
    <submittedName>
        <fullName evidence="2">Uncharacterized protein</fullName>
    </submittedName>
</protein>
<dbReference type="Proteomes" id="UP001338125">
    <property type="component" value="Unassembled WGS sequence"/>
</dbReference>
<reference evidence="2 3" key="1">
    <citation type="submission" date="2024-01" db="EMBL/GenBank/DDBJ databases">
        <title>Complete genome of Cladobotryum mycophilum ATHUM6906.</title>
        <authorList>
            <person name="Christinaki A.C."/>
            <person name="Myridakis A.I."/>
            <person name="Kouvelis V.N."/>
        </authorList>
    </citation>
    <scope>NUCLEOTIDE SEQUENCE [LARGE SCALE GENOMIC DNA]</scope>
    <source>
        <strain evidence="2 3">ATHUM6906</strain>
    </source>
</reference>
<evidence type="ECO:0000256" key="1">
    <source>
        <dbReference type="SAM" id="Phobius"/>
    </source>
</evidence>
<proteinExistence type="predicted"/>
<evidence type="ECO:0000313" key="3">
    <source>
        <dbReference type="Proteomes" id="UP001338125"/>
    </source>
</evidence>
<sequence length="135" mass="15242">MNGENAAPQDTYYCVSQLWRLIAPVTDFAKRLVALMSSSNCYPVFLFAQFTAVTATSDNNRRSKELNAVVAFGLNKLSMLCVSTIAYFYNNTFVSTRTGIRRSIKFPYYYAFNYLRRRGVSVTWCGILVLGLLVG</sequence>
<comment type="caution">
    <text evidence="2">The sequence shown here is derived from an EMBL/GenBank/DDBJ whole genome shotgun (WGS) entry which is preliminary data.</text>
</comment>
<organism evidence="2 3">
    <name type="scientific">Cladobotryum mycophilum</name>
    <dbReference type="NCBI Taxonomy" id="491253"/>
    <lineage>
        <taxon>Eukaryota</taxon>
        <taxon>Fungi</taxon>
        <taxon>Dikarya</taxon>
        <taxon>Ascomycota</taxon>
        <taxon>Pezizomycotina</taxon>
        <taxon>Sordariomycetes</taxon>
        <taxon>Hypocreomycetidae</taxon>
        <taxon>Hypocreales</taxon>
        <taxon>Hypocreaceae</taxon>
        <taxon>Cladobotryum</taxon>
    </lineage>
</organism>
<feature type="transmembrane region" description="Helical" evidence="1">
    <location>
        <begin position="66"/>
        <end position="89"/>
    </location>
</feature>
<dbReference type="EMBL" id="JAVFKD010000012">
    <property type="protein sequence ID" value="KAK5993611.1"/>
    <property type="molecule type" value="Genomic_DNA"/>
</dbReference>
<feature type="transmembrane region" description="Helical" evidence="1">
    <location>
        <begin position="115"/>
        <end position="134"/>
    </location>
</feature>
<keyword evidence="1" id="KW-1133">Transmembrane helix</keyword>
<keyword evidence="3" id="KW-1185">Reference proteome</keyword>